<dbReference type="eggNOG" id="KOG4611">
    <property type="taxonomic scope" value="Eukaryota"/>
</dbReference>
<organism evidence="1 2">
    <name type="scientific">Bursaphelenchus xylophilus</name>
    <name type="common">Pinewood nematode worm</name>
    <name type="synonym">Aphelenchoides xylophilus</name>
    <dbReference type="NCBI Taxonomy" id="6326"/>
    <lineage>
        <taxon>Eukaryota</taxon>
        <taxon>Metazoa</taxon>
        <taxon>Ecdysozoa</taxon>
        <taxon>Nematoda</taxon>
        <taxon>Chromadorea</taxon>
        <taxon>Rhabditida</taxon>
        <taxon>Tylenchina</taxon>
        <taxon>Tylenchomorpha</taxon>
        <taxon>Aphelenchoidea</taxon>
        <taxon>Aphelenchoididae</taxon>
        <taxon>Bursaphelenchus</taxon>
    </lineage>
</organism>
<evidence type="ECO:0000313" key="1">
    <source>
        <dbReference type="Proteomes" id="UP000095284"/>
    </source>
</evidence>
<dbReference type="GO" id="GO:0036038">
    <property type="term" value="C:MKS complex"/>
    <property type="evidence" value="ECO:0007669"/>
    <property type="project" value="InterPro"/>
</dbReference>
<dbReference type="GO" id="GO:0060271">
    <property type="term" value="P:cilium assembly"/>
    <property type="evidence" value="ECO:0007669"/>
    <property type="project" value="InterPro"/>
</dbReference>
<protein>
    <submittedName>
        <fullName evidence="2">Uncharacterized protein</fullName>
    </submittedName>
</protein>
<name>A0A1I7RL90_BURXY</name>
<sequence length="979" mass="112502">MLILLPFVLFSTCNSQYLYNQFIWEEPDNCNSSEFYNPVIQSCQQCAENLRPNTDKSTCLCPLGQYEDVTNITTPEKQCRPCGQGEAVSEDGKSCIKCFDGNGRQKAAENGKCTCDRDSIKTIRYVGNNLTLETRIECSRCPLNTKPDRDQLVCEKCVGFECYCPEVNSKCSETARPPIHAGIEVETGQTFHSGHVRRFSDAAELGCKSKNQESCQTLANLCVLQNYNRDTTTACTLYESIYRTNPSSTDIPSLFYLNSEASIELFRESAIDAHFNFVSGGRNSFLDFQLATYTFNGTFIGFRPVAEGLLQYCPFDTDRKEGAFKFGRMEKEECRINLEEVIKKFEVTYNVNIRDLLFHELYLRYTDKNGVVKIYNVPILNENIRSGGRFVNRGDARQDNRWILTRRFYIMDEQIEPDSFNVLVRVPVHISLHIHVQLSRDGRIFPPHMRIRHNQYYWTIDNKSSLNNEVIERTHDEHANFLFQTVYVIDSFVHDKTIEVIMATLSCTCVLWGAVRAYSWGRRAGKLLVDASTIIKFVLYVAENLGNIFLLIAGCTAVWLTFAYKLQKEMVYVTLTYDQEWSLVIYICCACGLKAIALVHTYMRLIFTETFFVDWERPRHSLDRSRETTMMEMTQNELLGQKTKKAPPVVIWRTYLIANEWNELQYYRKTSISLQMIALLFILEWFRFGDWAIVQPGFHRGDPVYAESRISRLAVNLTAYLMISMSQWIINVLIIEKITDPFRNFMDLCSVANISVLALSHPLRAYYIHGRSVHGLADTDMLEMNTFLQREKENLCGLRGLESNSELQTFIACLPRAFRERLDELTGALKTTTQGPQVRMVGGDKTTTKVENTAKIHSEINQFVKDFIDHADPSCDYVVTDPKLIEEILDIELNDTSKVGTLIRDPSEMSYSSCFVYGNEWSHLSFELLLFCVLDMFLLNRIISATIVYVTSLAITSIAKTFFTNNLVRSSLVDHRFLI</sequence>
<accession>A0A1I7RL90</accession>
<proteinExistence type="predicted"/>
<dbReference type="InterPro" id="IPR019170">
    <property type="entry name" value="Meckelin"/>
</dbReference>
<evidence type="ECO:0000313" key="2">
    <source>
        <dbReference type="WBParaSite" id="BXY_0147500.1"/>
    </source>
</evidence>
<dbReference type="InterPro" id="IPR009030">
    <property type="entry name" value="Growth_fac_rcpt_cys_sf"/>
</dbReference>
<dbReference type="SUPFAM" id="SSF57184">
    <property type="entry name" value="Growth factor receptor domain"/>
    <property type="match status" value="1"/>
</dbReference>
<reference evidence="2" key="1">
    <citation type="submission" date="2016-11" db="UniProtKB">
        <authorList>
            <consortium name="WormBaseParasite"/>
        </authorList>
    </citation>
    <scope>IDENTIFICATION</scope>
</reference>
<dbReference type="AlphaFoldDB" id="A0A1I7RL90"/>
<dbReference type="PANTHER" id="PTHR21274:SF0">
    <property type="entry name" value="MECKELIN"/>
    <property type="match status" value="1"/>
</dbReference>
<dbReference type="PANTHER" id="PTHR21274">
    <property type="entry name" value="MECKELIN"/>
    <property type="match status" value="1"/>
</dbReference>
<dbReference type="WBParaSite" id="BXY_0147500.1">
    <property type="protein sequence ID" value="BXY_0147500.1"/>
    <property type="gene ID" value="BXY_0147500"/>
</dbReference>
<dbReference type="Proteomes" id="UP000095284">
    <property type="component" value="Unplaced"/>
</dbReference>
<dbReference type="Pfam" id="PF09773">
    <property type="entry name" value="Meckelin"/>
    <property type="match status" value="1"/>
</dbReference>